<dbReference type="SUPFAM" id="SSF55021">
    <property type="entry name" value="ACT-like"/>
    <property type="match status" value="2"/>
</dbReference>
<dbReference type="Pfam" id="PF13291">
    <property type="entry name" value="ACT_4"/>
    <property type="match status" value="1"/>
</dbReference>
<dbReference type="PROSITE" id="PS51671">
    <property type="entry name" value="ACT"/>
    <property type="match status" value="1"/>
</dbReference>
<dbReference type="OrthoDB" id="12860at2"/>
<dbReference type="PANTHER" id="PTHR34875">
    <property type="entry name" value="UPF0237 PROTEIN MJ1558"/>
    <property type="match status" value="1"/>
</dbReference>
<dbReference type="InterPro" id="IPR050990">
    <property type="entry name" value="UPF0237/GcvR_regulator"/>
</dbReference>
<dbReference type="PANTHER" id="PTHR34875:SF6">
    <property type="entry name" value="UPF0237 PROTEIN MJ1558"/>
    <property type="match status" value="1"/>
</dbReference>
<dbReference type="Gene3D" id="3.30.70.260">
    <property type="match status" value="2"/>
</dbReference>
<reference evidence="2 3" key="1">
    <citation type="journal article" date="2013" name="Int. J. Syst. Evol. Microbiol.">
        <title>Ilumatobacter nonamiense sp. nov. and Ilumatobacter coccineum sp. nov., isolated from seashore sand.</title>
        <authorList>
            <person name="Matsumoto A."/>
            <person name="Kasai H."/>
            <person name="Matsuo Y."/>
            <person name="Shizuri Y."/>
            <person name="Ichikawa N."/>
            <person name="Fujita N."/>
            <person name="Omura S."/>
            <person name="Takahashi Y."/>
        </authorList>
    </citation>
    <scope>NUCLEOTIDE SEQUENCE [LARGE SCALE GENOMIC DNA]</scope>
    <source>
        <strain evidence="3">NBRC 103263 / KCTC 29153 / YM16-304</strain>
    </source>
</reference>
<sequence length="179" mass="18483">MATVVLSVLGDDRPGLVDAVAQVVADHGGSWDRSHMSRLAGKFAGIVVVTIADDDAQALIDGLGPIRADGLLEVTASIATDPDADSDPTPGAVEPIELQLVGADRPGIVREIASVLAANDVSIIELVTATTSAPMAGEPLFEASLSLNVPPSLDLDRLRAALEDLANELMVDIDLDTAR</sequence>
<dbReference type="AlphaFoldDB" id="A0A6C7EF14"/>
<dbReference type="GO" id="GO:0006355">
    <property type="term" value="P:regulation of DNA-templated transcription"/>
    <property type="evidence" value="ECO:0007669"/>
    <property type="project" value="InterPro"/>
</dbReference>
<proteinExistence type="predicted"/>
<dbReference type="PIRSF" id="PIRSF028103">
    <property type="entry name" value="GcvR"/>
    <property type="match status" value="1"/>
</dbReference>
<dbReference type="InterPro" id="IPR045865">
    <property type="entry name" value="ACT-like_dom_sf"/>
</dbReference>
<dbReference type="CDD" id="cd04869">
    <property type="entry name" value="ACT_GcvR_2"/>
    <property type="match status" value="1"/>
</dbReference>
<gene>
    <name evidence="2" type="ORF">YM304_28940</name>
</gene>
<organism evidence="2 3">
    <name type="scientific">Ilumatobacter coccineus (strain NBRC 103263 / KCTC 29153 / YM16-304)</name>
    <dbReference type="NCBI Taxonomy" id="1313172"/>
    <lineage>
        <taxon>Bacteria</taxon>
        <taxon>Bacillati</taxon>
        <taxon>Actinomycetota</taxon>
        <taxon>Acidimicrobiia</taxon>
        <taxon>Acidimicrobiales</taxon>
        <taxon>Ilumatobacteraceae</taxon>
        <taxon>Ilumatobacter</taxon>
    </lineage>
</organism>
<accession>A0A6C7EF14</accession>
<name>A0A6C7EF14_ILUCY</name>
<feature type="domain" description="ACT" evidence="1">
    <location>
        <begin position="97"/>
        <end position="176"/>
    </location>
</feature>
<dbReference type="InterPro" id="IPR002912">
    <property type="entry name" value="ACT_dom"/>
</dbReference>
<evidence type="ECO:0000313" key="2">
    <source>
        <dbReference type="EMBL" id="BAN03208.1"/>
    </source>
</evidence>
<evidence type="ECO:0000313" key="3">
    <source>
        <dbReference type="Proteomes" id="UP000011863"/>
    </source>
</evidence>
<dbReference type="InterPro" id="IPR016867">
    <property type="entry name" value="GcvR"/>
</dbReference>
<protein>
    <recommendedName>
        <fullName evidence="1">ACT domain-containing protein</fullName>
    </recommendedName>
</protein>
<dbReference type="KEGG" id="aym:YM304_28940"/>
<dbReference type="EMBL" id="AP012057">
    <property type="protein sequence ID" value="BAN03208.1"/>
    <property type="molecule type" value="Genomic_DNA"/>
</dbReference>
<keyword evidence="3" id="KW-1185">Reference proteome</keyword>
<dbReference type="Proteomes" id="UP000011863">
    <property type="component" value="Chromosome"/>
</dbReference>
<dbReference type="RefSeq" id="WP_015442455.1">
    <property type="nucleotide sequence ID" value="NC_020520.1"/>
</dbReference>
<dbReference type="Pfam" id="PF13740">
    <property type="entry name" value="ACT_6"/>
    <property type="match status" value="1"/>
</dbReference>
<evidence type="ECO:0000259" key="1">
    <source>
        <dbReference type="PROSITE" id="PS51671"/>
    </source>
</evidence>